<sequence length="881" mass="93682">MHVAQWQEYRAFCMTNFGAVVSMLPQDAESASSGQSHLMIEVASIGDETVTTSSPAASTQSDELVSLESVSRLLISLKHTISTLSWSQHWTSLYVRYLLDAEDQTYEEAPVAPAFVKLVALVHMSLGAEFRRDIETIVGTEHYAHATAALTQAVREAAWNWGDIDVSIDEHDPRALALNARLHARFVQLQQLIVSVTTVDVTIVSMYHCLIRDAILILSQDGKVDIVLAHSHDTRAALCPCRPHGSLRQWEAFMLHRFGRVLSLLPEPEITVADAEAPEQAVCEIDSVPVEVADVQIERDAVGAQVEVVRVHEEERPAETLVAESAAEPAQVVESQVADVQVEVVTAESAVAQVDSGAAEPTVTHDEAVAVESDTQVEIAQLPAAVVQIQAAPVESVAKEVLQVQVSAERFEAMDVESAADQVEIHAVEPAVNPAESIAVEFAAAQPEEIVEVQLSPERTAVVAVESMDAHVEAVVVEAVVVEPAAAPPETAAIEAAVAQVDGGSATLQAETVEVQEADSQVAAVPAEPVVAEVESIAIESATSHVEAVTMGAAVAQVETAVAVSVVSQVDDAVSETQTQISHHVDSSSEQASSGAHEAVPTSNPVVEGASAITTSSSHTENTTTTTTLTTTPQRRIVPRVMTRRFVIKRTIITNPLTGEQTVKETKEEVFDGAITQGPPKTIESERAIETATTKTTVMTQQVQDPVVVRSTAALTIDLAAVSKDEHIVEPILSPAPRDLSQMPVSPTVPDSANRVVESVAIPAVESKGDVQPEVVTAVEPTSADFVVVEAKAVEGQNTSDLPVEEPTAPIVQVVAPAESSEIVVQSDNKPAVAAEEVQKGEPERQLEPIAAESTASVTPSEKDGKAKRKSGFFQRMFGSK</sequence>
<organism evidence="2 3">
    <name type="scientific">Catenaria anguillulae PL171</name>
    <dbReference type="NCBI Taxonomy" id="765915"/>
    <lineage>
        <taxon>Eukaryota</taxon>
        <taxon>Fungi</taxon>
        <taxon>Fungi incertae sedis</taxon>
        <taxon>Blastocladiomycota</taxon>
        <taxon>Blastocladiomycetes</taxon>
        <taxon>Blastocladiales</taxon>
        <taxon>Catenariaceae</taxon>
        <taxon>Catenaria</taxon>
    </lineage>
</organism>
<dbReference type="Proteomes" id="UP000193411">
    <property type="component" value="Unassembled WGS sequence"/>
</dbReference>
<reference evidence="2 3" key="1">
    <citation type="submission" date="2016-07" db="EMBL/GenBank/DDBJ databases">
        <title>Pervasive Adenine N6-methylation of Active Genes in Fungi.</title>
        <authorList>
            <consortium name="DOE Joint Genome Institute"/>
            <person name="Mondo S.J."/>
            <person name="Dannebaum R.O."/>
            <person name="Kuo R.C."/>
            <person name="Labutti K."/>
            <person name="Haridas S."/>
            <person name="Kuo A."/>
            <person name="Salamov A."/>
            <person name="Ahrendt S.R."/>
            <person name="Lipzen A."/>
            <person name="Sullivan W."/>
            <person name="Andreopoulos W.B."/>
            <person name="Clum A."/>
            <person name="Lindquist E."/>
            <person name="Daum C."/>
            <person name="Ramamoorthy G.K."/>
            <person name="Gryganskyi A."/>
            <person name="Culley D."/>
            <person name="Magnuson J.K."/>
            <person name="James T.Y."/>
            <person name="O'Malley M.A."/>
            <person name="Stajich J.E."/>
            <person name="Spatafora J.W."/>
            <person name="Visel A."/>
            <person name="Grigoriev I.V."/>
        </authorList>
    </citation>
    <scope>NUCLEOTIDE SEQUENCE [LARGE SCALE GENOMIC DNA]</scope>
    <source>
        <strain evidence="2 3">PL171</strain>
    </source>
</reference>
<name>A0A1Y2H7V5_9FUNG</name>
<dbReference type="EMBL" id="MCFL01000077">
    <property type="protein sequence ID" value="ORZ30668.1"/>
    <property type="molecule type" value="Genomic_DNA"/>
</dbReference>
<evidence type="ECO:0000313" key="3">
    <source>
        <dbReference type="Proteomes" id="UP000193411"/>
    </source>
</evidence>
<feature type="compositionally biased region" description="Basic and acidic residues" evidence="1">
    <location>
        <begin position="837"/>
        <end position="847"/>
    </location>
</feature>
<comment type="caution">
    <text evidence="2">The sequence shown here is derived from an EMBL/GenBank/DDBJ whole genome shotgun (WGS) entry which is preliminary data.</text>
</comment>
<keyword evidence="3" id="KW-1185">Reference proteome</keyword>
<evidence type="ECO:0000313" key="2">
    <source>
        <dbReference type="EMBL" id="ORZ30668.1"/>
    </source>
</evidence>
<accession>A0A1Y2H7V5</accession>
<feature type="region of interest" description="Disordered" evidence="1">
    <location>
        <begin position="575"/>
        <end position="602"/>
    </location>
</feature>
<dbReference type="AlphaFoldDB" id="A0A1Y2H7V5"/>
<protein>
    <submittedName>
        <fullName evidence="2">Uncharacterized protein</fullName>
    </submittedName>
</protein>
<gene>
    <name evidence="2" type="ORF">BCR44DRAFT_1291391</name>
</gene>
<feature type="compositionally biased region" description="Polar residues" evidence="1">
    <location>
        <begin position="577"/>
        <end position="594"/>
    </location>
</feature>
<proteinExistence type="predicted"/>
<evidence type="ECO:0000256" key="1">
    <source>
        <dbReference type="SAM" id="MobiDB-lite"/>
    </source>
</evidence>
<feature type="region of interest" description="Disordered" evidence="1">
    <location>
        <begin position="827"/>
        <end position="881"/>
    </location>
</feature>